<evidence type="ECO:0000313" key="2">
    <source>
        <dbReference type="EMBL" id="MBM0103400.1"/>
    </source>
</evidence>
<gene>
    <name evidence="2" type="ORF">JM946_01525</name>
</gene>
<keyword evidence="3" id="KW-1185">Reference proteome</keyword>
<evidence type="ECO:0000256" key="1">
    <source>
        <dbReference type="SAM" id="Coils"/>
    </source>
</evidence>
<feature type="coiled-coil region" evidence="1">
    <location>
        <begin position="64"/>
        <end position="91"/>
    </location>
</feature>
<evidence type="ECO:0000313" key="3">
    <source>
        <dbReference type="Proteomes" id="UP000661077"/>
    </source>
</evidence>
<name>A0ABS1WR08_9GAMM</name>
<proteinExistence type="predicted"/>
<keyword evidence="1" id="KW-0175">Coiled coil</keyword>
<protein>
    <recommendedName>
        <fullName evidence="4">Twin-arginine translocation signal domain-containing protein</fullName>
    </recommendedName>
</protein>
<dbReference type="InterPro" id="IPR006311">
    <property type="entry name" value="TAT_signal"/>
</dbReference>
<reference evidence="2 3" key="1">
    <citation type="journal article" date="2021" name="Int. J. Syst. Evol. Microbiol.">
        <title>Steroidobacter gossypii sp. nov., isolated from soil of cotton cropping field.</title>
        <authorList>
            <person name="Huang R."/>
            <person name="Yang S."/>
            <person name="Zhen C."/>
            <person name="Liu W."/>
        </authorList>
    </citation>
    <scope>NUCLEOTIDE SEQUENCE [LARGE SCALE GENOMIC DNA]</scope>
    <source>
        <strain evidence="2 3">S1-65</strain>
    </source>
</reference>
<comment type="caution">
    <text evidence="2">The sequence shown here is derived from an EMBL/GenBank/DDBJ whole genome shotgun (WGS) entry which is preliminary data.</text>
</comment>
<sequence>MNKHMDRRGLLRLLAGLGAAVVVDQRLAFGASATCSGVFGELDEAAIAELGREYLSQRSDAAAVDAIAKLLAESQDEAKTLEQLRARVLADFTAGRIVNLAGWFVSETEGCVFAALSRCASEV</sequence>
<dbReference type="Proteomes" id="UP000661077">
    <property type="component" value="Unassembled WGS sequence"/>
</dbReference>
<dbReference type="RefSeq" id="WP_203165376.1">
    <property type="nucleotide sequence ID" value="NZ_JAEVLS010000001.1"/>
</dbReference>
<organism evidence="2 3">
    <name type="scientific">Steroidobacter gossypii</name>
    <dbReference type="NCBI Taxonomy" id="2805490"/>
    <lineage>
        <taxon>Bacteria</taxon>
        <taxon>Pseudomonadati</taxon>
        <taxon>Pseudomonadota</taxon>
        <taxon>Gammaproteobacteria</taxon>
        <taxon>Steroidobacterales</taxon>
        <taxon>Steroidobacteraceae</taxon>
        <taxon>Steroidobacter</taxon>
    </lineage>
</organism>
<accession>A0ABS1WR08</accession>
<dbReference type="EMBL" id="JAEVLS010000001">
    <property type="protein sequence ID" value="MBM0103400.1"/>
    <property type="molecule type" value="Genomic_DNA"/>
</dbReference>
<dbReference type="PROSITE" id="PS51318">
    <property type="entry name" value="TAT"/>
    <property type="match status" value="1"/>
</dbReference>
<evidence type="ECO:0008006" key="4">
    <source>
        <dbReference type="Google" id="ProtNLM"/>
    </source>
</evidence>